<dbReference type="GO" id="GO:0003676">
    <property type="term" value="F:nucleic acid binding"/>
    <property type="evidence" value="ECO:0007669"/>
    <property type="project" value="InterPro"/>
</dbReference>
<dbReference type="AlphaFoldDB" id="W2R1A4"/>
<dbReference type="Proteomes" id="UP000018817">
    <property type="component" value="Unassembled WGS sequence"/>
</dbReference>
<dbReference type="GeneID" id="20174683"/>
<organism evidence="1 2">
    <name type="scientific">Phytophthora nicotianae (strain INRA-310)</name>
    <name type="common">Phytophthora parasitica</name>
    <dbReference type="NCBI Taxonomy" id="761204"/>
    <lineage>
        <taxon>Eukaryota</taxon>
        <taxon>Sar</taxon>
        <taxon>Stramenopiles</taxon>
        <taxon>Oomycota</taxon>
        <taxon>Peronosporomycetes</taxon>
        <taxon>Peronosporales</taxon>
        <taxon>Peronosporaceae</taxon>
        <taxon>Phytophthora</taxon>
    </lineage>
</organism>
<evidence type="ECO:0000313" key="2">
    <source>
        <dbReference type="Proteomes" id="UP000018817"/>
    </source>
</evidence>
<dbReference type="PANTHER" id="PTHR47169:SF2">
    <property type="entry name" value="OS01G0541250 PROTEIN"/>
    <property type="match status" value="1"/>
</dbReference>
<dbReference type="InterPro" id="IPR036397">
    <property type="entry name" value="RNaseH_sf"/>
</dbReference>
<dbReference type="OrthoDB" id="166546at2759"/>
<evidence type="ECO:0000313" key="1">
    <source>
        <dbReference type="EMBL" id="ETN19222.1"/>
    </source>
</evidence>
<reference evidence="2" key="1">
    <citation type="submission" date="2011-12" db="EMBL/GenBank/DDBJ databases">
        <authorList>
            <consortium name="The Broad Institute Genome Sequencing Platform"/>
            <person name="Russ C."/>
            <person name="Tyler B."/>
            <person name="Panabieres F."/>
            <person name="Shan W."/>
            <person name="Tripathy S."/>
            <person name="Grunwald N."/>
            <person name="Machado M."/>
            <person name="Young S.K."/>
            <person name="Zeng Q."/>
            <person name="Gargeya S."/>
            <person name="Fitzgerald M."/>
            <person name="Haas B."/>
            <person name="Abouelleil A."/>
            <person name="Alvarado L."/>
            <person name="Arachchi H.M."/>
            <person name="Berlin A."/>
            <person name="Chapman S.B."/>
            <person name="Gearin G."/>
            <person name="Goldberg J."/>
            <person name="Griggs A."/>
            <person name="Gujja S."/>
            <person name="Hansen M."/>
            <person name="Heiman D."/>
            <person name="Howarth C."/>
            <person name="Larimer J."/>
            <person name="Lui A."/>
            <person name="MacDonald P.J.P."/>
            <person name="McCowen C."/>
            <person name="Montmayeur A."/>
            <person name="Murphy C."/>
            <person name="Neiman D."/>
            <person name="Pearson M."/>
            <person name="Priest M."/>
            <person name="Roberts A."/>
            <person name="Saif S."/>
            <person name="Shea T."/>
            <person name="Sisk P."/>
            <person name="Stolte C."/>
            <person name="Sykes S."/>
            <person name="Wortman J."/>
            <person name="Nusbaum C."/>
            <person name="Birren B."/>
        </authorList>
    </citation>
    <scope>NUCLEOTIDE SEQUENCE [LARGE SCALE GENOMIC DNA]</scope>
    <source>
        <strain evidence="2">INRA-310</strain>
    </source>
</reference>
<reference evidence="1 2" key="2">
    <citation type="submission" date="2013-11" db="EMBL/GenBank/DDBJ databases">
        <title>The Genome Sequence of Phytophthora parasitica INRA-310.</title>
        <authorList>
            <consortium name="The Broad Institute Genomics Platform"/>
            <person name="Russ C."/>
            <person name="Tyler B."/>
            <person name="Panabieres F."/>
            <person name="Shan W."/>
            <person name="Tripathy S."/>
            <person name="Grunwald N."/>
            <person name="Machado M."/>
            <person name="Johnson C.S."/>
            <person name="Arredondo F."/>
            <person name="Hong C."/>
            <person name="Coffey M."/>
            <person name="Young S.K."/>
            <person name="Zeng Q."/>
            <person name="Gargeya S."/>
            <person name="Fitzgerald M."/>
            <person name="Abouelleil A."/>
            <person name="Alvarado L."/>
            <person name="Chapman S.B."/>
            <person name="Gainer-Dewar J."/>
            <person name="Goldberg J."/>
            <person name="Griggs A."/>
            <person name="Gujja S."/>
            <person name="Hansen M."/>
            <person name="Howarth C."/>
            <person name="Imamovic A."/>
            <person name="Ireland A."/>
            <person name="Larimer J."/>
            <person name="McCowan C."/>
            <person name="Murphy C."/>
            <person name="Pearson M."/>
            <person name="Poon T.W."/>
            <person name="Priest M."/>
            <person name="Roberts A."/>
            <person name="Saif S."/>
            <person name="Shea T."/>
            <person name="Sykes S."/>
            <person name="Wortman J."/>
            <person name="Nusbaum C."/>
            <person name="Birren B."/>
        </authorList>
    </citation>
    <scope>NUCLEOTIDE SEQUENCE [LARGE SCALE GENOMIC DNA]</scope>
    <source>
        <strain evidence="1 2">INRA-310</strain>
    </source>
</reference>
<name>W2R1A4_PHYN3</name>
<dbReference type="PANTHER" id="PTHR47169">
    <property type="entry name" value="OS01G0541250 PROTEIN"/>
    <property type="match status" value="1"/>
</dbReference>
<dbReference type="VEuPathDB" id="FungiDB:PPTG_04597"/>
<gene>
    <name evidence="1" type="ORF">PPTG_04597</name>
</gene>
<dbReference type="RefSeq" id="XP_008895095.1">
    <property type="nucleotide sequence ID" value="XM_008896847.1"/>
</dbReference>
<accession>W2R1A4</accession>
<dbReference type="EMBL" id="KI669565">
    <property type="protein sequence ID" value="ETN19222.1"/>
    <property type="molecule type" value="Genomic_DNA"/>
</dbReference>
<protein>
    <recommendedName>
        <fullName evidence="3">Transposase Tc1-like domain-containing protein</fullName>
    </recommendedName>
</protein>
<proteinExistence type="predicted"/>
<dbReference type="Gene3D" id="3.30.420.10">
    <property type="entry name" value="Ribonuclease H-like superfamily/Ribonuclease H"/>
    <property type="match status" value="1"/>
</dbReference>
<evidence type="ECO:0008006" key="3">
    <source>
        <dbReference type="Google" id="ProtNLM"/>
    </source>
</evidence>
<sequence>MSARQTLRCLASTTGIPKTTLMRHLAAGFFRRATTCVMPKLTDVHKARRLAFALAHVERKRLENASHVMTRYYLTKDELAPYQACPNRRYIGKNMFLAAVARPRYDAKRKTYFDGKIGIWPIVEYVRAQRSSANRAKCTIEVKNANTTRKKVYVKMLKEKVFPAIRQLWPGRKSLCIKVQQDNAGPHVAEDNADILEAGIEHGWTIEMTCQPPRSPDLNVLDLGLFNAIQSVQYRYPTHNHQGLIAVVEDAF</sequence>